<reference evidence="1 2" key="1">
    <citation type="journal article" date="2020" name="Phytopathology">
        <title>Genome Sequence Resources of Colletotrichum truncatum, C. plurivorum, C. musicola, and C. sojae: Four Species Pathogenic to Soybean (Glycine max).</title>
        <authorList>
            <person name="Rogerio F."/>
            <person name="Boufleur T.R."/>
            <person name="Ciampi-Guillardi M."/>
            <person name="Sukno S.A."/>
            <person name="Thon M.R."/>
            <person name="Massola Junior N.S."/>
            <person name="Baroncelli R."/>
        </authorList>
    </citation>
    <scope>NUCLEOTIDE SEQUENCE [LARGE SCALE GENOMIC DNA]</scope>
    <source>
        <strain evidence="1 2">CMES1059</strain>
    </source>
</reference>
<accession>A0ACC3YCM5</accession>
<dbReference type="EMBL" id="VUJX02000016">
    <property type="protein sequence ID" value="KAL0929536.1"/>
    <property type="molecule type" value="Genomic_DNA"/>
</dbReference>
<sequence length="364" mass="40946">METESLTSVHGDIAEGTLLSVDQELPIADGVIIQFLMQRVPEFRKLQELRKQGWNNPQGDQYFRQQRDRADKANARTARFFYNMMQRIGQEVHSAVGAFAIQDSNLSRPMVLDMCAAPGGFLHTALELNPKAQAVAFSLPVESGGHKILIPNSKRFQLKFLDITMLAADMGLVDVPVEHPDHSSFLPQQLKPGDLFDLVICDGQVLRTHARKQYRENREAYRLTVTQLCLGLEHARPGSTMIVLLHKLEAWDTVLLLNTFREFATVGLFKPKTSHAKRSSFYMIARNIQSQGPAAAHAIAKWKSIWKAATCETNEEFVKVLRGGEPSVKEVLDEFGLELIVLGKDVWATQVRALEKAPFIKQRS</sequence>
<protein>
    <submittedName>
        <fullName evidence="1">Uncharacterized protein</fullName>
    </submittedName>
</protein>
<keyword evidence="2" id="KW-1185">Reference proteome</keyword>
<proteinExistence type="predicted"/>
<evidence type="ECO:0000313" key="1">
    <source>
        <dbReference type="EMBL" id="KAL0929536.1"/>
    </source>
</evidence>
<evidence type="ECO:0000313" key="2">
    <source>
        <dbReference type="Proteomes" id="UP000805649"/>
    </source>
</evidence>
<gene>
    <name evidence="1" type="ORF">CTRU02_215435</name>
</gene>
<organism evidence="1 2">
    <name type="scientific">Colletotrichum truncatum</name>
    <name type="common">Anthracnose fungus</name>
    <name type="synonym">Colletotrichum capsici</name>
    <dbReference type="NCBI Taxonomy" id="5467"/>
    <lineage>
        <taxon>Eukaryota</taxon>
        <taxon>Fungi</taxon>
        <taxon>Dikarya</taxon>
        <taxon>Ascomycota</taxon>
        <taxon>Pezizomycotina</taxon>
        <taxon>Sordariomycetes</taxon>
        <taxon>Hypocreomycetidae</taxon>
        <taxon>Glomerellales</taxon>
        <taxon>Glomerellaceae</taxon>
        <taxon>Colletotrichum</taxon>
        <taxon>Colletotrichum truncatum species complex</taxon>
    </lineage>
</organism>
<name>A0ACC3YCM5_COLTU</name>
<comment type="caution">
    <text evidence="1">The sequence shown here is derived from an EMBL/GenBank/DDBJ whole genome shotgun (WGS) entry which is preliminary data.</text>
</comment>
<dbReference type="Proteomes" id="UP000805649">
    <property type="component" value="Unassembled WGS sequence"/>
</dbReference>